<evidence type="ECO:0008006" key="4">
    <source>
        <dbReference type="Google" id="ProtNLM"/>
    </source>
</evidence>
<dbReference type="EMBL" id="CAWYQH010000130">
    <property type="protein sequence ID" value="CAK8692838.1"/>
    <property type="molecule type" value="Genomic_DNA"/>
</dbReference>
<proteinExistence type="predicted"/>
<feature type="region of interest" description="Disordered" evidence="1">
    <location>
        <begin position="391"/>
        <end position="425"/>
    </location>
</feature>
<sequence>MYSSAVSMDASTRVDLSSLSNISLDDSDAEEDQYVEQSTIDEDEYDNISDSEDVIVDSDDDEVVVIPSLHEGSYTNEDFSWRTGYTTRWKHLGNATNSSSLMELNVDRLHQRSKSEANLSEITLPKKRLSVDLKTIDAEPPSTGRASSFFRTIGNWFRASNRSVRSNPTYTTQKENVVVERQEEPKSILKPVTMSVNSKVEVGTSFSSFIYNNLEPAAVPKKVIRFSGSKDPDDTSDLDSSEDSLDESDFSDEDESEGSSTESSLSATKHRTASLDEHDGGHVGKGPPCNFSVPYNATYQLRSSNQSQCLAWQRYFRKCPGIEISCKNLNEDLAADAIVIPGNSFGFLDGEPEIQYVKLLGWEIQKRLRHIICQEHDGELLVGEAVIFPMPTTERSSSGSSSSEESGHDEEKSDSDAQKPRRPTLILPDNEEERVYCKTIKNIVYVPVMRVPTIVQDTVNAYLAFRAAIRAIKSHNSTCDEESKIRRIICPAFCSGIGRMPPTRIALQMKNAYDAFVLHKRHDLRMPVDLGTLASCHVQMTSAKSGSWC</sequence>
<accession>A0ABP0GPA3</accession>
<evidence type="ECO:0000313" key="3">
    <source>
        <dbReference type="Proteomes" id="UP001642483"/>
    </source>
</evidence>
<comment type="caution">
    <text evidence="2">The sequence shown here is derived from an EMBL/GenBank/DDBJ whole genome shotgun (WGS) entry which is preliminary data.</text>
</comment>
<dbReference type="SUPFAM" id="SSF52949">
    <property type="entry name" value="Macro domain-like"/>
    <property type="match status" value="2"/>
</dbReference>
<evidence type="ECO:0000313" key="2">
    <source>
        <dbReference type="EMBL" id="CAK8692838.1"/>
    </source>
</evidence>
<name>A0ABP0GPA3_CLALP</name>
<feature type="compositionally biased region" description="Acidic residues" evidence="1">
    <location>
        <begin position="234"/>
        <end position="257"/>
    </location>
</feature>
<dbReference type="InterPro" id="IPR043472">
    <property type="entry name" value="Macro_dom-like"/>
</dbReference>
<feature type="compositionally biased region" description="Acidic residues" evidence="1">
    <location>
        <begin position="25"/>
        <end position="42"/>
    </location>
</feature>
<protein>
    <recommendedName>
        <fullName evidence="4">Macro domain-containing protein</fullName>
    </recommendedName>
</protein>
<dbReference type="Gene3D" id="3.40.220.10">
    <property type="entry name" value="Leucine Aminopeptidase, subunit E, domain 1"/>
    <property type="match status" value="1"/>
</dbReference>
<feature type="compositionally biased region" description="Basic and acidic residues" evidence="1">
    <location>
        <begin position="273"/>
        <end position="282"/>
    </location>
</feature>
<feature type="compositionally biased region" description="Basic and acidic residues" evidence="1">
    <location>
        <begin position="405"/>
        <end position="419"/>
    </location>
</feature>
<evidence type="ECO:0000256" key="1">
    <source>
        <dbReference type="SAM" id="MobiDB-lite"/>
    </source>
</evidence>
<keyword evidence="3" id="KW-1185">Reference proteome</keyword>
<organism evidence="2 3">
    <name type="scientific">Clavelina lepadiformis</name>
    <name type="common">Light-bulb sea squirt</name>
    <name type="synonym">Ascidia lepadiformis</name>
    <dbReference type="NCBI Taxonomy" id="159417"/>
    <lineage>
        <taxon>Eukaryota</taxon>
        <taxon>Metazoa</taxon>
        <taxon>Chordata</taxon>
        <taxon>Tunicata</taxon>
        <taxon>Ascidiacea</taxon>
        <taxon>Aplousobranchia</taxon>
        <taxon>Clavelinidae</taxon>
        <taxon>Clavelina</taxon>
    </lineage>
</organism>
<dbReference type="Proteomes" id="UP001642483">
    <property type="component" value="Unassembled WGS sequence"/>
</dbReference>
<feature type="region of interest" description="Disordered" evidence="1">
    <location>
        <begin position="227"/>
        <end position="287"/>
    </location>
</feature>
<gene>
    <name evidence="2" type="ORF">CVLEPA_LOCUS26075</name>
</gene>
<feature type="region of interest" description="Disordered" evidence="1">
    <location>
        <begin position="19"/>
        <end position="42"/>
    </location>
</feature>
<reference evidence="2 3" key="1">
    <citation type="submission" date="2024-02" db="EMBL/GenBank/DDBJ databases">
        <authorList>
            <person name="Daric V."/>
            <person name="Darras S."/>
        </authorList>
    </citation>
    <scope>NUCLEOTIDE SEQUENCE [LARGE SCALE GENOMIC DNA]</scope>
</reference>